<dbReference type="AlphaFoldDB" id="A0A8T5UNV2"/>
<evidence type="ECO:0000313" key="3">
    <source>
        <dbReference type="Proteomes" id="UP000825933"/>
    </source>
</evidence>
<dbReference type="EMBL" id="JAIOUQ010000003">
    <property type="protein sequence ID" value="MBZ2165324.1"/>
    <property type="molecule type" value="Genomic_DNA"/>
</dbReference>
<dbReference type="InterPro" id="IPR036504">
    <property type="entry name" value="CGI121/TPRKB_sf"/>
</dbReference>
<reference evidence="3" key="1">
    <citation type="journal article" date="2022" name="Microbiol. Resour. Announc.">
        <title>Draft Genome Sequence of a Methanogenic Archaeon from West Spitsbergen Permafrost.</title>
        <authorList>
            <person name="Trubitsyn V."/>
            <person name="Rivkina E."/>
            <person name="Shcherbakova V."/>
        </authorList>
    </citation>
    <scope>NUCLEOTIDE SEQUENCE [LARGE SCALE GENOMIC DNA]</scope>
    <source>
        <strain evidence="3">VT</strain>
    </source>
</reference>
<dbReference type="InterPro" id="IPR013926">
    <property type="entry name" value="CGI121/TPRKB"/>
</dbReference>
<dbReference type="NCBIfam" id="NF011465">
    <property type="entry name" value="PRK14886.1-1"/>
    <property type="match status" value="1"/>
</dbReference>
<dbReference type="Proteomes" id="UP000825933">
    <property type="component" value="Unassembled WGS sequence"/>
</dbReference>
<organism evidence="2 3">
    <name type="scientific">Methanobacterium spitsbergense</name>
    <dbReference type="NCBI Taxonomy" id="2874285"/>
    <lineage>
        <taxon>Archaea</taxon>
        <taxon>Methanobacteriati</taxon>
        <taxon>Methanobacteriota</taxon>
        <taxon>Methanomada group</taxon>
        <taxon>Methanobacteria</taxon>
        <taxon>Methanobacteriales</taxon>
        <taxon>Methanobacteriaceae</taxon>
        <taxon>Methanobacterium</taxon>
    </lineage>
</organism>
<dbReference type="SUPFAM" id="SSF143870">
    <property type="entry name" value="PF0523-like"/>
    <property type="match status" value="1"/>
</dbReference>
<keyword evidence="3" id="KW-1185">Reference proteome</keyword>
<name>A0A8T5UNV2_9EURY</name>
<dbReference type="Pfam" id="PF08617">
    <property type="entry name" value="CGI-121"/>
    <property type="match status" value="1"/>
</dbReference>
<comment type="caution">
    <text evidence="2">The sequence shown here is derived from an EMBL/GenBank/DDBJ whole genome shotgun (WGS) entry which is preliminary data.</text>
</comment>
<gene>
    <name evidence="2" type="ORF">K8N75_04635</name>
</gene>
<dbReference type="Gene3D" id="3.30.2380.10">
    <property type="entry name" value="CGI121/TPRKB"/>
    <property type="match status" value="1"/>
</dbReference>
<proteinExistence type="inferred from homology"/>
<comment type="similarity">
    <text evidence="1">Belongs to the CGI121/TPRKB family.</text>
</comment>
<accession>A0A8T5UNV2</accession>
<evidence type="ECO:0000313" key="2">
    <source>
        <dbReference type="EMBL" id="MBZ2165324.1"/>
    </source>
</evidence>
<dbReference type="RefSeq" id="WP_223790930.1">
    <property type="nucleotide sequence ID" value="NZ_JAIOUQ010000003.1"/>
</dbReference>
<protein>
    <submittedName>
        <fullName evidence="2">KEOPS complex subunit Cgi121</fullName>
    </submittedName>
</protein>
<sequence length="170" mass="18800">MFENNDELGCNIQVAGFKTHITNIGQVMADLKQFDNCIIQLMDAEGIAGREHAIHATIHAINAFSRKENIANDLGLEICVRMSGQRQISQALKTLGIKNGDVTVCVIAVDCNADVMDKLTDILDERDDKVLEPDEDKLKTMYHISDIEAETAGSIKKLLMEKTALLILET</sequence>
<evidence type="ECO:0000256" key="1">
    <source>
        <dbReference type="ARBA" id="ARBA00005546"/>
    </source>
</evidence>